<dbReference type="SMART" id="SM00906">
    <property type="entry name" value="Fungal_trans"/>
    <property type="match status" value="1"/>
</dbReference>
<dbReference type="SUPFAM" id="SSF57701">
    <property type="entry name" value="Zn2/Cys6 DNA-binding domain"/>
    <property type="match status" value="1"/>
</dbReference>
<keyword evidence="1" id="KW-0479">Metal-binding</keyword>
<organism evidence="5 6">
    <name type="scientific">Pestalotiopsis fici (strain W106-1 / CGMCC3.15140)</name>
    <dbReference type="NCBI Taxonomy" id="1229662"/>
    <lineage>
        <taxon>Eukaryota</taxon>
        <taxon>Fungi</taxon>
        <taxon>Dikarya</taxon>
        <taxon>Ascomycota</taxon>
        <taxon>Pezizomycotina</taxon>
        <taxon>Sordariomycetes</taxon>
        <taxon>Xylariomycetidae</taxon>
        <taxon>Amphisphaeriales</taxon>
        <taxon>Sporocadaceae</taxon>
        <taxon>Pestalotiopsis</taxon>
    </lineage>
</organism>
<dbReference type="GO" id="GO:0006351">
    <property type="term" value="P:DNA-templated transcription"/>
    <property type="evidence" value="ECO:0007669"/>
    <property type="project" value="InterPro"/>
</dbReference>
<evidence type="ECO:0000256" key="3">
    <source>
        <dbReference type="SAM" id="MobiDB-lite"/>
    </source>
</evidence>
<dbReference type="GeneID" id="19265080"/>
<evidence type="ECO:0000313" key="5">
    <source>
        <dbReference type="EMBL" id="ETS86239.1"/>
    </source>
</evidence>
<dbReference type="InParanoid" id="W3XJQ1"/>
<dbReference type="STRING" id="1229662.W3XJQ1"/>
<protein>
    <recommendedName>
        <fullName evidence="4">Zn(2)-C6 fungal-type domain-containing protein</fullName>
    </recommendedName>
</protein>
<dbReference type="Pfam" id="PF00172">
    <property type="entry name" value="Zn_clus"/>
    <property type="match status" value="1"/>
</dbReference>
<dbReference type="RefSeq" id="XP_007826839.1">
    <property type="nucleotide sequence ID" value="XM_007828648.1"/>
</dbReference>
<dbReference type="InterPro" id="IPR050797">
    <property type="entry name" value="Carb_Metab_Trans_Reg"/>
</dbReference>
<dbReference type="eggNOG" id="ENOG502QV3Y">
    <property type="taxonomic scope" value="Eukaryota"/>
</dbReference>
<dbReference type="PANTHER" id="PTHR31668">
    <property type="entry name" value="GLUCOSE TRANSPORT TRANSCRIPTION REGULATOR RGT1-RELATED-RELATED"/>
    <property type="match status" value="1"/>
</dbReference>
<accession>W3XJQ1</accession>
<dbReference type="Gene3D" id="4.10.240.10">
    <property type="entry name" value="Zn(2)-C6 fungal-type DNA-binding domain"/>
    <property type="match status" value="1"/>
</dbReference>
<dbReference type="PANTHER" id="PTHR31668:SF24">
    <property type="entry name" value="TRANSCRIPTION FACTOR, PUTATIVE-RELATED"/>
    <property type="match status" value="1"/>
</dbReference>
<dbReference type="Proteomes" id="UP000030651">
    <property type="component" value="Unassembled WGS sequence"/>
</dbReference>
<dbReference type="OMA" id="QQCEHLD"/>
<dbReference type="GO" id="GO:0000981">
    <property type="term" value="F:DNA-binding transcription factor activity, RNA polymerase II-specific"/>
    <property type="evidence" value="ECO:0007669"/>
    <property type="project" value="InterPro"/>
</dbReference>
<evidence type="ECO:0000256" key="1">
    <source>
        <dbReference type="ARBA" id="ARBA00022723"/>
    </source>
</evidence>
<dbReference type="GO" id="GO:0008270">
    <property type="term" value="F:zinc ion binding"/>
    <property type="evidence" value="ECO:0007669"/>
    <property type="project" value="InterPro"/>
</dbReference>
<dbReference type="InterPro" id="IPR001138">
    <property type="entry name" value="Zn2Cys6_DnaBD"/>
</dbReference>
<gene>
    <name evidence="5" type="ORF">PFICI_00067</name>
</gene>
<dbReference type="EMBL" id="KI912109">
    <property type="protein sequence ID" value="ETS86239.1"/>
    <property type="molecule type" value="Genomic_DNA"/>
</dbReference>
<proteinExistence type="predicted"/>
<reference evidence="6" key="1">
    <citation type="journal article" date="2015" name="BMC Genomics">
        <title>Genomic and transcriptomic analysis of the endophytic fungus Pestalotiopsis fici reveals its lifestyle and high potential for synthesis of natural products.</title>
        <authorList>
            <person name="Wang X."/>
            <person name="Zhang X."/>
            <person name="Liu L."/>
            <person name="Xiang M."/>
            <person name="Wang W."/>
            <person name="Sun X."/>
            <person name="Che Y."/>
            <person name="Guo L."/>
            <person name="Liu G."/>
            <person name="Guo L."/>
            <person name="Wang C."/>
            <person name="Yin W.B."/>
            <person name="Stadler M."/>
            <person name="Zhang X."/>
            <person name="Liu X."/>
        </authorList>
    </citation>
    <scope>NUCLEOTIDE SEQUENCE [LARGE SCALE GENOMIC DNA]</scope>
    <source>
        <strain evidence="6">W106-1 / CGMCC3.15140</strain>
    </source>
</reference>
<evidence type="ECO:0000313" key="6">
    <source>
        <dbReference type="Proteomes" id="UP000030651"/>
    </source>
</evidence>
<feature type="region of interest" description="Disordered" evidence="3">
    <location>
        <begin position="61"/>
        <end position="119"/>
    </location>
</feature>
<dbReference type="HOGENOM" id="CLU_016574_6_1_1"/>
<dbReference type="PROSITE" id="PS00463">
    <property type="entry name" value="ZN2_CY6_FUNGAL_1"/>
    <property type="match status" value="1"/>
</dbReference>
<feature type="compositionally biased region" description="Polar residues" evidence="3">
    <location>
        <begin position="75"/>
        <end position="112"/>
    </location>
</feature>
<dbReference type="InterPro" id="IPR007219">
    <property type="entry name" value="XnlR_reg_dom"/>
</dbReference>
<sequence length="568" mass="62825">MADGQAQQQGDSVPSLRRIRRACDGCRARRVKCNGDTNRCQQCSHLGLRCVYSAQRSKSSRSGVTRGSVIAQLKGNPTSLTVGNAPRSSPGATLNHHSVSGNSPASVTPQLSGGNGGSDGTLPASFSRDFFRGLIGDYTLYVYEVNPIISPPEMLESIDRMDQAENPVDYALVHAYAAVTVNLTTPDWQADHDKSHLIHQLLGIAMTARSAVMTQAMSVVSSSLHPYLSAHLIMTAIFIEICLMAVDKFAEAFLILREAIGMIQLLGVDRLVTSSELCTVNAEHGTKHKSTLSLSEKTRRIRLYWEAFIHERFLTIMADYPPALPPLPPDVSLPREDASIPINIHVGWQYLIKLFSVLDDDFVRHWRSSNKHTPEPVTAAWIEAKMHYLNGLYDIDLELQCDAYRQENVAGIETASHTHTDPSPPGVTCLSTLQKADIIITRQWLLMLLWQLAISNFLLSSESASLEANAMSLQFPVMLSQQLRQVVVFLGRPSIERHGSGILRKLFEITNSLADVIIHVPPLDSEQAAQRMDDFNFLSEFLHNSVSLREVQLGILAEKSIALKARSR</sequence>
<name>W3XJQ1_PESFW</name>
<dbReference type="CDD" id="cd00067">
    <property type="entry name" value="GAL4"/>
    <property type="match status" value="1"/>
</dbReference>
<dbReference type="InterPro" id="IPR036864">
    <property type="entry name" value="Zn2-C6_fun-type_DNA-bd_sf"/>
</dbReference>
<dbReference type="KEGG" id="pfy:PFICI_00067"/>
<keyword evidence="2" id="KW-0539">Nucleus</keyword>
<keyword evidence="6" id="KW-1185">Reference proteome</keyword>
<dbReference type="CDD" id="cd12148">
    <property type="entry name" value="fungal_TF_MHR"/>
    <property type="match status" value="1"/>
</dbReference>
<evidence type="ECO:0000259" key="4">
    <source>
        <dbReference type="PROSITE" id="PS50048"/>
    </source>
</evidence>
<dbReference type="SMART" id="SM00066">
    <property type="entry name" value="GAL4"/>
    <property type="match status" value="1"/>
</dbReference>
<dbReference type="GO" id="GO:0003677">
    <property type="term" value="F:DNA binding"/>
    <property type="evidence" value="ECO:0007669"/>
    <property type="project" value="InterPro"/>
</dbReference>
<dbReference type="PROSITE" id="PS50048">
    <property type="entry name" value="ZN2_CY6_FUNGAL_2"/>
    <property type="match status" value="1"/>
</dbReference>
<feature type="domain" description="Zn(2)-C6 fungal-type" evidence="4">
    <location>
        <begin position="22"/>
        <end position="52"/>
    </location>
</feature>
<dbReference type="OrthoDB" id="2740448at2759"/>
<evidence type="ECO:0000256" key="2">
    <source>
        <dbReference type="ARBA" id="ARBA00023242"/>
    </source>
</evidence>
<dbReference type="AlphaFoldDB" id="W3XJQ1"/>